<dbReference type="SMART" id="SM00388">
    <property type="entry name" value="HisKA"/>
    <property type="match status" value="1"/>
</dbReference>
<keyword evidence="8 16" id="KW-0418">Kinase</keyword>
<dbReference type="Gene3D" id="1.10.287.130">
    <property type="match status" value="1"/>
</dbReference>
<dbReference type="GO" id="GO:0005886">
    <property type="term" value="C:plasma membrane"/>
    <property type="evidence" value="ECO:0007669"/>
    <property type="project" value="TreeGrafter"/>
</dbReference>
<keyword evidence="11" id="KW-0902">Two-component regulatory system</keyword>
<sequence length="463" mass="50307">MKSRSFNAQLILVIVAVIALCWAVVLGVVLTQFSLNRASTWDEKLGAIATQLLVTIPADSDFDGEGGPGLKLRTAPGTEHEPLVFQIWVDRNRMVAGTPGAPESPLQPDFADGAASTLVEGQKWRVYSASDSTGRVTVQVGNLQSAVDADMRHEAAHALVLATVLLVIAGFIMWLVSQAALKPVRALGVAMRHRRRFDFTPLPLDRLPRELHPLVDSFNHVLRQLDEAIEGERRFIGDAAHELRTPLSALQAQAEIALGATDPQNKDAALRKLLVVARRSTRLSEQLLDLASINAGAKAPRHVPADLSKLVQHVAQEFEVYASLNQRSLFLDVHACTISCDIDEIGILLRNLMHNAMRYTCEGGNVLVRCGYQKPSGNEPVPMVYLEVADDGPGVPAEEREAIFERFHRVAGTPVRGSGIGLSLVADIAESHNATIQTGTGLEDRGLMVRIVFPGVDEPQLPE</sequence>
<evidence type="ECO:0000256" key="8">
    <source>
        <dbReference type="ARBA" id="ARBA00022777"/>
    </source>
</evidence>
<dbReference type="PROSITE" id="PS50109">
    <property type="entry name" value="HIS_KIN"/>
    <property type="match status" value="1"/>
</dbReference>
<keyword evidence="7" id="KW-0547">Nucleotide-binding</keyword>
<keyword evidence="10 13" id="KW-1133">Transmembrane helix</keyword>
<dbReference type="InterPro" id="IPR005467">
    <property type="entry name" value="His_kinase_dom"/>
</dbReference>
<dbReference type="Gene3D" id="6.10.340.10">
    <property type="match status" value="1"/>
</dbReference>
<evidence type="ECO:0000256" key="1">
    <source>
        <dbReference type="ARBA" id="ARBA00000085"/>
    </source>
</evidence>
<gene>
    <name evidence="16" type="ORF">A5892_01850</name>
</gene>
<evidence type="ECO:0000256" key="5">
    <source>
        <dbReference type="ARBA" id="ARBA00022679"/>
    </source>
</evidence>
<protein>
    <recommendedName>
        <fullName evidence="3">histidine kinase</fullName>
        <ecNumber evidence="3">2.7.13.3</ecNumber>
    </recommendedName>
</protein>
<name>A0A172YAV1_9GAMM</name>
<evidence type="ECO:0000256" key="6">
    <source>
        <dbReference type="ARBA" id="ARBA00022692"/>
    </source>
</evidence>
<dbReference type="GO" id="GO:0005524">
    <property type="term" value="F:ATP binding"/>
    <property type="evidence" value="ECO:0007669"/>
    <property type="project" value="UniProtKB-KW"/>
</dbReference>
<dbReference type="STRING" id="376489.A5892_01850"/>
<dbReference type="PRINTS" id="PR00344">
    <property type="entry name" value="BCTRLSENSOR"/>
</dbReference>
<dbReference type="InterPro" id="IPR003661">
    <property type="entry name" value="HisK_dim/P_dom"/>
</dbReference>
<dbReference type="CDD" id="cd00082">
    <property type="entry name" value="HisKA"/>
    <property type="match status" value="1"/>
</dbReference>
<evidence type="ECO:0000259" key="15">
    <source>
        <dbReference type="PROSITE" id="PS50885"/>
    </source>
</evidence>
<feature type="domain" description="HAMP" evidence="15">
    <location>
        <begin position="178"/>
        <end position="230"/>
    </location>
</feature>
<comment type="subcellular location">
    <subcellularLocation>
        <location evidence="2">Membrane</location>
        <topology evidence="2">Multi-pass membrane protein</topology>
    </subcellularLocation>
</comment>
<dbReference type="CDD" id="cd00075">
    <property type="entry name" value="HATPase"/>
    <property type="match status" value="1"/>
</dbReference>
<dbReference type="Pfam" id="PF00512">
    <property type="entry name" value="HisKA"/>
    <property type="match status" value="1"/>
</dbReference>
<dbReference type="Pfam" id="PF02518">
    <property type="entry name" value="HATPase_c"/>
    <property type="match status" value="1"/>
</dbReference>
<dbReference type="EMBL" id="CP015243">
    <property type="protein sequence ID" value="ANF56358.1"/>
    <property type="molecule type" value="Genomic_DNA"/>
</dbReference>
<dbReference type="SMART" id="SM00387">
    <property type="entry name" value="HATPase_c"/>
    <property type="match status" value="1"/>
</dbReference>
<dbReference type="PANTHER" id="PTHR45436:SF14">
    <property type="entry name" value="SENSOR PROTEIN QSEC"/>
    <property type="match status" value="1"/>
</dbReference>
<keyword evidence="9" id="KW-0067">ATP-binding</keyword>
<proteinExistence type="predicted"/>
<evidence type="ECO:0000256" key="13">
    <source>
        <dbReference type="SAM" id="Phobius"/>
    </source>
</evidence>
<dbReference type="KEGG" id="haa:A5892_01850"/>
<accession>A0A172YAV1</accession>
<dbReference type="GO" id="GO:0000155">
    <property type="term" value="F:phosphorelay sensor kinase activity"/>
    <property type="evidence" value="ECO:0007669"/>
    <property type="project" value="InterPro"/>
</dbReference>
<dbReference type="PROSITE" id="PS50885">
    <property type="entry name" value="HAMP"/>
    <property type="match status" value="1"/>
</dbReference>
<reference evidence="16 17" key="1">
    <citation type="submission" date="2016-04" db="EMBL/GenBank/DDBJ databases">
        <title>Complete Genome Sequence of Halotalea alkalilenta IHB B 13600.</title>
        <authorList>
            <person name="Swarnkar M.K."/>
            <person name="Sharma A."/>
            <person name="Kaushal K."/>
            <person name="Soni R."/>
            <person name="Rana S."/>
            <person name="Singh A.K."/>
            <person name="Gulati A."/>
        </authorList>
    </citation>
    <scope>NUCLEOTIDE SEQUENCE [LARGE SCALE GENOMIC DNA]</scope>
    <source>
        <strain evidence="16 17">IHB B 13600</strain>
    </source>
</reference>
<evidence type="ECO:0000256" key="4">
    <source>
        <dbReference type="ARBA" id="ARBA00022553"/>
    </source>
</evidence>
<evidence type="ECO:0000256" key="11">
    <source>
        <dbReference type="ARBA" id="ARBA00023012"/>
    </source>
</evidence>
<evidence type="ECO:0000259" key="14">
    <source>
        <dbReference type="PROSITE" id="PS50109"/>
    </source>
</evidence>
<dbReference type="InterPro" id="IPR050428">
    <property type="entry name" value="TCS_sensor_his_kinase"/>
</dbReference>
<comment type="catalytic activity">
    <reaction evidence="1">
        <text>ATP + protein L-histidine = ADP + protein N-phospho-L-histidine.</text>
        <dbReference type="EC" id="2.7.13.3"/>
    </reaction>
</comment>
<dbReference type="SUPFAM" id="SSF55874">
    <property type="entry name" value="ATPase domain of HSP90 chaperone/DNA topoisomerase II/histidine kinase"/>
    <property type="match status" value="1"/>
</dbReference>
<evidence type="ECO:0000256" key="12">
    <source>
        <dbReference type="ARBA" id="ARBA00023136"/>
    </source>
</evidence>
<keyword evidence="17" id="KW-1185">Reference proteome</keyword>
<dbReference type="RefSeq" id="WP_064121343.1">
    <property type="nucleotide sequence ID" value="NZ_CP015243.1"/>
</dbReference>
<evidence type="ECO:0000256" key="7">
    <source>
        <dbReference type="ARBA" id="ARBA00022741"/>
    </source>
</evidence>
<feature type="transmembrane region" description="Helical" evidence="13">
    <location>
        <begin position="158"/>
        <end position="176"/>
    </location>
</feature>
<dbReference type="AlphaFoldDB" id="A0A172YAV1"/>
<keyword evidence="5" id="KW-0808">Transferase</keyword>
<dbReference type="InterPro" id="IPR003594">
    <property type="entry name" value="HATPase_dom"/>
</dbReference>
<dbReference type="Proteomes" id="UP000077875">
    <property type="component" value="Chromosome"/>
</dbReference>
<evidence type="ECO:0000256" key="10">
    <source>
        <dbReference type="ARBA" id="ARBA00022989"/>
    </source>
</evidence>
<evidence type="ECO:0000313" key="17">
    <source>
        <dbReference type="Proteomes" id="UP000077875"/>
    </source>
</evidence>
<dbReference type="InterPro" id="IPR004358">
    <property type="entry name" value="Sig_transdc_His_kin-like_C"/>
</dbReference>
<keyword evidence="4" id="KW-0597">Phosphoprotein</keyword>
<dbReference type="PANTHER" id="PTHR45436">
    <property type="entry name" value="SENSOR HISTIDINE KINASE YKOH"/>
    <property type="match status" value="1"/>
</dbReference>
<dbReference type="Gene3D" id="3.30.565.10">
    <property type="entry name" value="Histidine kinase-like ATPase, C-terminal domain"/>
    <property type="match status" value="1"/>
</dbReference>
<evidence type="ECO:0000256" key="9">
    <source>
        <dbReference type="ARBA" id="ARBA00022840"/>
    </source>
</evidence>
<dbReference type="EC" id="2.7.13.3" evidence="3"/>
<feature type="domain" description="Histidine kinase" evidence="14">
    <location>
        <begin position="238"/>
        <end position="457"/>
    </location>
</feature>
<dbReference type="SUPFAM" id="SSF47384">
    <property type="entry name" value="Homodimeric domain of signal transducing histidine kinase"/>
    <property type="match status" value="1"/>
</dbReference>
<keyword evidence="6 13" id="KW-0812">Transmembrane</keyword>
<dbReference type="InterPro" id="IPR003660">
    <property type="entry name" value="HAMP_dom"/>
</dbReference>
<evidence type="ECO:0000313" key="16">
    <source>
        <dbReference type="EMBL" id="ANF56358.1"/>
    </source>
</evidence>
<dbReference type="InterPro" id="IPR036097">
    <property type="entry name" value="HisK_dim/P_sf"/>
</dbReference>
<feature type="transmembrane region" description="Helical" evidence="13">
    <location>
        <begin position="6"/>
        <end position="30"/>
    </location>
</feature>
<evidence type="ECO:0000256" key="3">
    <source>
        <dbReference type="ARBA" id="ARBA00012438"/>
    </source>
</evidence>
<organism evidence="16 17">
    <name type="scientific">Halotalea alkalilenta</name>
    <dbReference type="NCBI Taxonomy" id="376489"/>
    <lineage>
        <taxon>Bacteria</taxon>
        <taxon>Pseudomonadati</taxon>
        <taxon>Pseudomonadota</taxon>
        <taxon>Gammaproteobacteria</taxon>
        <taxon>Oceanospirillales</taxon>
        <taxon>Halomonadaceae</taxon>
        <taxon>Halotalea</taxon>
    </lineage>
</organism>
<evidence type="ECO:0000256" key="2">
    <source>
        <dbReference type="ARBA" id="ARBA00004141"/>
    </source>
</evidence>
<dbReference type="InterPro" id="IPR036890">
    <property type="entry name" value="HATPase_C_sf"/>
</dbReference>
<keyword evidence="12 13" id="KW-0472">Membrane</keyword>